<sequence length="170" mass="18514">MADTLALPTRPPPPPPPPMDPERFDGSRSDPQPVPVPVRAHRHSTQVAAGCGWLEKIHPQERAELAEEEKARQQLQTPTKFAALGANSRSWPQRKAERGLQLHCTRLLFLLLRSPAPSHAASSHITSQPVRPSVANGHARQPANSITRAVVCVHTHSSTTVAHTPHPQAT</sequence>
<feature type="region of interest" description="Disordered" evidence="1">
    <location>
        <begin position="119"/>
        <end position="142"/>
    </location>
</feature>
<proteinExistence type="predicted"/>
<reference evidence="2" key="3">
    <citation type="submission" date="2021-05" db="UniProtKB">
        <authorList>
            <consortium name="EnsemblPlants"/>
        </authorList>
    </citation>
    <scope>IDENTIFICATION</scope>
    <source>
        <strain evidence="2">cv. B73</strain>
    </source>
</reference>
<protein>
    <submittedName>
        <fullName evidence="2">Uncharacterized protein</fullName>
    </submittedName>
</protein>
<accession>A0A804RBT4</accession>
<organism evidence="2 3">
    <name type="scientific">Zea mays</name>
    <name type="common">Maize</name>
    <dbReference type="NCBI Taxonomy" id="4577"/>
    <lineage>
        <taxon>Eukaryota</taxon>
        <taxon>Viridiplantae</taxon>
        <taxon>Streptophyta</taxon>
        <taxon>Embryophyta</taxon>
        <taxon>Tracheophyta</taxon>
        <taxon>Spermatophyta</taxon>
        <taxon>Magnoliopsida</taxon>
        <taxon>Liliopsida</taxon>
        <taxon>Poales</taxon>
        <taxon>Poaceae</taxon>
        <taxon>PACMAD clade</taxon>
        <taxon>Panicoideae</taxon>
        <taxon>Andropogonodae</taxon>
        <taxon>Andropogoneae</taxon>
        <taxon>Tripsacinae</taxon>
        <taxon>Zea</taxon>
    </lineage>
</organism>
<feature type="compositionally biased region" description="Basic and acidic residues" evidence="1">
    <location>
        <begin position="63"/>
        <end position="72"/>
    </location>
</feature>
<dbReference type="Gramene" id="Zm00001eb405540_T001">
    <property type="protein sequence ID" value="Zm00001eb405540_P001"/>
    <property type="gene ID" value="Zm00001eb405540"/>
</dbReference>
<dbReference type="Proteomes" id="UP000007305">
    <property type="component" value="Chromosome 10"/>
</dbReference>
<evidence type="ECO:0000313" key="3">
    <source>
        <dbReference type="Proteomes" id="UP000007305"/>
    </source>
</evidence>
<evidence type="ECO:0000313" key="2">
    <source>
        <dbReference type="EnsemblPlants" id="Zm00001eb405540_P001"/>
    </source>
</evidence>
<keyword evidence="3" id="KW-1185">Reference proteome</keyword>
<dbReference type="InParanoid" id="A0A804RBT4"/>
<dbReference type="EnsemblPlants" id="Zm00001eb405540_T001">
    <property type="protein sequence ID" value="Zm00001eb405540_P001"/>
    <property type="gene ID" value="Zm00001eb405540"/>
</dbReference>
<evidence type="ECO:0000256" key="1">
    <source>
        <dbReference type="SAM" id="MobiDB-lite"/>
    </source>
</evidence>
<feature type="region of interest" description="Disordered" evidence="1">
    <location>
        <begin position="1"/>
        <end position="44"/>
    </location>
</feature>
<reference evidence="2" key="2">
    <citation type="submission" date="2019-07" db="EMBL/GenBank/DDBJ databases">
        <authorList>
            <person name="Seetharam A."/>
            <person name="Woodhouse M."/>
            <person name="Cannon E."/>
        </authorList>
    </citation>
    <scope>NUCLEOTIDE SEQUENCE [LARGE SCALE GENOMIC DNA]</scope>
    <source>
        <strain evidence="2">cv. B73</strain>
    </source>
</reference>
<feature type="compositionally biased region" description="Pro residues" evidence="1">
    <location>
        <begin position="9"/>
        <end position="19"/>
    </location>
</feature>
<feature type="region of interest" description="Disordered" evidence="1">
    <location>
        <begin position="63"/>
        <end position="92"/>
    </location>
</feature>
<reference evidence="3" key="1">
    <citation type="journal article" date="2009" name="Science">
        <title>The B73 maize genome: complexity, diversity, and dynamics.</title>
        <authorList>
            <person name="Schnable P.S."/>
            <person name="Ware D."/>
            <person name="Fulton R.S."/>
            <person name="Stein J.C."/>
            <person name="Wei F."/>
            <person name="Pasternak S."/>
            <person name="Liang C."/>
            <person name="Zhang J."/>
            <person name="Fulton L."/>
            <person name="Graves T.A."/>
            <person name="Minx P."/>
            <person name="Reily A.D."/>
            <person name="Courtney L."/>
            <person name="Kruchowski S.S."/>
            <person name="Tomlinson C."/>
            <person name="Strong C."/>
            <person name="Delehaunty K."/>
            <person name="Fronick C."/>
            <person name="Courtney B."/>
            <person name="Rock S.M."/>
            <person name="Belter E."/>
            <person name="Du F."/>
            <person name="Kim K."/>
            <person name="Abbott R.M."/>
            <person name="Cotton M."/>
            <person name="Levy A."/>
            <person name="Marchetto P."/>
            <person name="Ochoa K."/>
            <person name="Jackson S.M."/>
            <person name="Gillam B."/>
            <person name="Chen W."/>
            <person name="Yan L."/>
            <person name="Higginbotham J."/>
            <person name="Cardenas M."/>
            <person name="Waligorski J."/>
            <person name="Applebaum E."/>
            <person name="Phelps L."/>
            <person name="Falcone J."/>
            <person name="Kanchi K."/>
            <person name="Thane T."/>
            <person name="Scimone A."/>
            <person name="Thane N."/>
            <person name="Henke J."/>
            <person name="Wang T."/>
            <person name="Ruppert J."/>
            <person name="Shah N."/>
            <person name="Rotter K."/>
            <person name="Hodges J."/>
            <person name="Ingenthron E."/>
            <person name="Cordes M."/>
            <person name="Kohlberg S."/>
            <person name="Sgro J."/>
            <person name="Delgado B."/>
            <person name="Mead K."/>
            <person name="Chinwalla A."/>
            <person name="Leonard S."/>
            <person name="Crouse K."/>
            <person name="Collura K."/>
            <person name="Kudrna D."/>
            <person name="Currie J."/>
            <person name="He R."/>
            <person name="Angelova A."/>
            <person name="Rajasekar S."/>
            <person name="Mueller T."/>
            <person name="Lomeli R."/>
            <person name="Scara G."/>
            <person name="Ko A."/>
            <person name="Delaney K."/>
            <person name="Wissotski M."/>
            <person name="Lopez G."/>
            <person name="Campos D."/>
            <person name="Braidotti M."/>
            <person name="Ashley E."/>
            <person name="Golser W."/>
            <person name="Kim H."/>
            <person name="Lee S."/>
            <person name="Lin J."/>
            <person name="Dujmic Z."/>
            <person name="Kim W."/>
            <person name="Talag J."/>
            <person name="Zuccolo A."/>
            <person name="Fan C."/>
            <person name="Sebastian A."/>
            <person name="Kramer M."/>
            <person name="Spiegel L."/>
            <person name="Nascimento L."/>
            <person name="Zutavern T."/>
            <person name="Miller B."/>
            <person name="Ambroise C."/>
            <person name="Muller S."/>
            <person name="Spooner W."/>
            <person name="Narechania A."/>
            <person name="Ren L."/>
            <person name="Wei S."/>
            <person name="Kumari S."/>
            <person name="Faga B."/>
            <person name="Levy M.J."/>
            <person name="McMahan L."/>
            <person name="Van Buren P."/>
            <person name="Vaughn M.W."/>
            <person name="Ying K."/>
            <person name="Yeh C.-T."/>
            <person name="Emrich S.J."/>
            <person name="Jia Y."/>
            <person name="Kalyanaraman A."/>
            <person name="Hsia A.-P."/>
            <person name="Barbazuk W.B."/>
            <person name="Baucom R.S."/>
            <person name="Brutnell T.P."/>
            <person name="Carpita N.C."/>
            <person name="Chaparro C."/>
            <person name="Chia J.-M."/>
            <person name="Deragon J.-M."/>
            <person name="Estill J.C."/>
            <person name="Fu Y."/>
            <person name="Jeddeloh J.A."/>
            <person name="Han Y."/>
            <person name="Lee H."/>
            <person name="Li P."/>
            <person name="Lisch D.R."/>
            <person name="Liu S."/>
            <person name="Liu Z."/>
            <person name="Nagel D.H."/>
            <person name="McCann M.C."/>
            <person name="SanMiguel P."/>
            <person name="Myers A.M."/>
            <person name="Nettleton D."/>
            <person name="Nguyen J."/>
            <person name="Penning B.W."/>
            <person name="Ponnala L."/>
            <person name="Schneider K.L."/>
            <person name="Schwartz D.C."/>
            <person name="Sharma A."/>
            <person name="Soderlund C."/>
            <person name="Springer N.M."/>
            <person name="Sun Q."/>
            <person name="Wang H."/>
            <person name="Waterman M."/>
            <person name="Westerman R."/>
            <person name="Wolfgruber T.K."/>
            <person name="Yang L."/>
            <person name="Yu Y."/>
            <person name="Zhang L."/>
            <person name="Zhou S."/>
            <person name="Zhu Q."/>
            <person name="Bennetzen J.L."/>
            <person name="Dawe R.K."/>
            <person name="Jiang J."/>
            <person name="Jiang N."/>
            <person name="Presting G.G."/>
            <person name="Wessler S.R."/>
            <person name="Aluru S."/>
            <person name="Martienssen R.A."/>
            <person name="Clifton S.W."/>
            <person name="McCombie W.R."/>
            <person name="Wing R.A."/>
            <person name="Wilson R.K."/>
        </authorList>
    </citation>
    <scope>NUCLEOTIDE SEQUENCE [LARGE SCALE GENOMIC DNA]</scope>
    <source>
        <strain evidence="3">cv. B73</strain>
    </source>
</reference>
<name>A0A804RBT4_MAIZE</name>
<dbReference type="AlphaFoldDB" id="A0A804RBT4"/>